<reference evidence="3 5" key="1">
    <citation type="submission" date="2014-03" db="EMBL/GenBank/DDBJ databases">
        <title>Complete genome sequence of the Radio-Resistant Rubrobacter radiotolerans RSPS-4.</title>
        <authorList>
            <person name="Egas C.C."/>
            <person name="Barroso C.C."/>
            <person name="Froufe H.J.C."/>
            <person name="Pacheco J.J."/>
            <person name="Albuquerque L.L."/>
            <person name="da Costa M.M.S."/>
        </authorList>
    </citation>
    <scope>NUCLEOTIDE SEQUENCE [LARGE SCALE GENOMIC DNA]</scope>
    <source>
        <strain evidence="3 5">RSPS-4</strain>
    </source>
</reference>
<dbReference type="OrthoDB" id="3628183at2"/>
<dbReference type="eggNOG" id="COG0542">
    <property type="taxonomic scope" value="Bacteria"/>
</dbReference>
<keyword evidence="1" id="KW-0677">Repeat</keyword>
<accession>A0A023WYT1</accession>
<dbReference type="Pfam" id="PF02861">
    <property type="entry name" value="Clp_N"/>
    <property type="match status" value="1"/>
</dbReference>
<sequence>MIAEIIGRLTRRFTGSARRAVVASMDEAHSRGRDSVGDEDLLLGVLASDRGVYRIAEDLGFGAVDVREELERMFADSLRTIGIDYEEVKQGAGGSVRFSGAGNRRIAFSPLAKRALEESLEVALELRENEIRAEHVLLGALRLRNGRAARALENLGVDIEELKRRLEAREG</sequence>
<organism evidence="3 5">
    <name type="scientific">Rubrobacter radiotolerans</name>
    <name type="common">Arthrobacter radiotolerans</name>
    <dbReference type="NCBI Taxonomy" id="42256"/>
    <lineage>
        <taxon>Bacteria</taxon>
        <taxon>Bacillati</taxon>
        <taxon>Actinomycetota</taxon>
        <taxon>Rubrobacteria</taxon>
        <taxon>Rubrobacterales</taxon>
        <taxon>Rubrobacteraceae</taxon>
        <taxon>Rubrobacter</taxon>
    </lineage>
</organism>
<dbReference type="InterPro" id="IPR004176">
    <property type="entry name" value="Clp_R_N"/>
</dbReference>
<dbReference type="SUPFAM" id="SSF81923">
    <property type="entry name" value="Double Clp-N motif"/>
    <property type="match status" value="1"/>
</dbReference>
<dbReference type="Proteomes" id="UP000025229">
    <property type="component" value="Chromosome"/>
</dbReference>
<dbReference type="InterPro" id="IPR036628">
    <property type="entry name" value="Clp_N_dom_sf"/>
</dbReference>
<gene>
    <name evidence="3" type="ORF">RradSPS_0104</name>
    <name evidence="4" type="ORF">SIL72_02030</name>
</gene>
<protein>
    <submittedName>
        <fullName evidence="3">Clp amino terminal domain</fullName>
    </submittedName>
    <submittedName>
        <fullName evidence="4">Clp protease N-terminal domain-containing protein</fullName>
    </submittedName>
</protein>
<evidence type="ECO:0000259" key="2">
    <source>
        <dbReference type="PROSITE" id="PS51903"/>
    </source>
</evidence>
<dbReference type="HOGENOM" id="CLU_1561741_0_0_11"/>
<dbReference type="KEGG" id="rrd:RradSPS_0104"/>
<keyword evidence="5" id="KW-1185">Reference proteome</keyword>
<dbReference type="PROSITE" id="PS51903">
    <property type="entry name" value="CLP_R"/>
    <property type="match status" value="1"/>
</dbReference>
<keyword evidence="4" id="KW-0645">Protease</keyword>
<dbReference type="Proteomes" id="UP001281130">
    <property type="component" value="Unassembled WGS sequence"/>
</dbReference>
<dbReference type="GO" id="GO:0008233">
    <property type="term" value="F:peptidase activity"/>
    <property type="evidence" value="ECO:0007669"/>
    <property type="project" value="UniProtKB-KW"/>
</dbReference>
<name>A0A023WYT1_RUBRA</name>
<evidence type="ECO:0000313" key="5">
    <source>
        <dbReference type="Proteomes" id="UP000025229"/>
    </source>
</evidence>
<evidence type="ECO:0000313" key="3">
    <source>
        <dbReference type="EMBL" id="AHY45387.1"/>
    </source>
</evidence>
<evidence type="ECO:0000256" key="1">
    <source>
        <dbReference type="PROSITE-ProRule" id="PRU01251"/>
    </source>
</evidence>
<dbReference type="Gene3D" id="1.10.1780.10">
    <property type="entry name" value="Clp, N-terminal domain"/>
    <property type="match status" value="1"/>
</dbReference>
<dbReference type="EMBL" id="JAWXXX010000001">
    <property type="protein sequence ID" value="MDX5892798.1"/>
    <property type="molecule type" value="Genomic_DNA"/>
</dbReference>
<reference evidence="4" key="2">
    <citation type="submission" date="2023-11" db="EMBL/GenBank/DDBJ databases">
        <title>MicrobeMod: A computational toolkit for identifying prokaryotic methylation and restriction-modification with nanopore sequencing.</title>
        <authorList>
            <person name="Crits-Christoph A."/>
            <person name="Kang S.C."/>
            <person name="Lee H."/>
            <person name="Ostrov N."/>
        </authorList>
    </citation>
    <scope>NUCLEOTIDE SEQUENCE</scope>
    <source>
        <strain evidence="4">ATCC 51242</strain>
    </source>
</reference>
<dbReference type="AlphaFoldDB" id="A0A023WYT1"/>
<feature type="domain" description="Clp R" evidence="2">
    <location>
        <begin position="10"/>
        <end position="171"/>
    </location>
</feature>
<dbReference type="RefSeq" id="WP_038679965.1">
    <property type="nucleotide sequence ID" value="NZ_CP007514.1"/>
</dbReference>
<dbReference type="STRING" id="42256.RradSPS_0104"/>
<dbReference type="GO" id="GO:0006508">
    <property type="term" value="P:proteolysis"/>
    <property type="evidence" value="ECO:0007669"/>
    <property type="project" value="UniProtKB-KW"/>
</dbReference>
<proteinExistence type="predicted"/>
<keyword evidence="4" id="KW-0378">Hydrolase</keyword>
<dbReference type="EMBL" id="CP007514">
    <property type="protein sequence ID" value="AHY45387.1"/>
    <property type="molecule type" value="Genomic_DNA"/>
</dbReference>
<evidence type="ECO:0000313" key="4">
    <source>
        <dbReference type="EMBL" id="MDX5892798.1"/>
    </source>
</evidence>